<dbReference type="PROSITE" id="PS50110">
    <property type="entry name" value="RESPONSE_REGULATORY"/>
    <property type="match status" value="1"/>
</dbReference>
<dbReference type="Gene3D" id="3.40.50.2300">
    <property type="match status" value="1"/>
</dbReference>
<keyword evidence="4" id="KW-0804">Transcription</keyword>
<dbReference type="GO" id="GO:0000160">
    <property type="term" value="P:phosphorelay signal transduction system"/>
    <property type="evidence" value="ECO:0007669"/>
    <property type="project" value="InterPro"/>
</dbReference>
<sequence length="327" mass="35939">MTARSVRGEARSRGEFGTRYGRTFRAAESDGGDGRPVPGQGGMARRLPSEVPVHPRPHIYEHGGQTFRCLHGPPPTRLPASRKTRVQAGCRDERDRSGKGETETMEADQHPVRGRVVLADDDVLLREGLASLCERVGYEVAGQAGDADGLMDLVETELPDIAIVDIRMPPTQSTEGLKAAGTIRERYPSVGILVLSAFVEVEDALELLAGGRSIGYLLKSRITVVDEFLETLDRIRRGGSVVDPSLVQELVAAQRRDDPLSMLSNREREVLGLMAEGRSNSGIGRRLWVTEGTVEKHVRSILGKLRLPEEPDDHRRVLAVLTFLETR</sequence>
<dbReference type="InterPro" id="IPR001789">
    <property type="entry name" value="Sig_transdc_resp-reg_receiver"/>
</dbReference>
<proteinExistence type="predicted"/>
<dbReference type="CDD" id="cd06170">
    <property type="entry name" value="LuxR_C_like"/>
    <property type="match status" value="1"/>
</dbReference>
<dbReference type="SMART" id="SM00421">
    <property type="entry name" value="HTH_LUXR"/>
    <property type="match status" value="1"/>
</dbReference>
<evidence type="ECO:0000256" key="5">
    <source>
        <dbReference type="PROSITE-ProRule" id="PRU00169"/>
    </source>
</evidence>
<dbReference type="InterPro" id="IPR039420">
    <property type="entry name" value="WalR-like"/>
</dbReference>
<evidence type="ECO:0000259" key="8">
    <source>
        <dbReference type="PROSITE" id="PS50110"/>
    </source>
</evidence>
<keyword evidence="2" id="KW-0805">Transcription regulation</keyword>
<dbReference type="PROSITE" id="PS50043">
    <property type="entry name" value="HTH_LUXR_2"/>
    <property type="match status" value="1"/>
</dbReference>
<feature type="modified residue" description="4-aspartylphosphate" evidence="5">
    <location>
        <position position="165"/>
    </location>
</feature>
<feature type="region of interest" description="Disordered" evidence="6">
    <location>
        <begin position="72"/>
        <end position="109"/>
    </location>
</feature>
<dbReference type="SMART" id="SM00448">
    <property type="entry name" value="REC"/>
    <property type="match status" value="1"/>
</dbReference>
<dbReference type="InterPro" id="IPR016032">
    <property type="entry name" value="Sig_transdc_resp-reg_C-effctor"/>
</dbReference>
<evidence type="ECO:0000256" key="6">
    <source>
        <dbReference type="SAM" id="MobiDB-lite"/>
    </source>
</evidence>
<dbReference type="GO" id="GO:0006355">
    <property type="term" value="P:regulation of DNA-templated transcription"/>
    <property type="evidence" value="ECO:0007669"/>
    <property type="project" value="InterPro"/>
</dbReference>
<keyword evidence="1 5" id="KW-0597">Phosphoprotein</keyword>
<dbReference type="PANTHER" id="PTHR43214:SF24">
    <property type="entry name" value="TRANSCRIPTIONAL REGULATORY PROTEIN NARL-RELATED"/>
    <property type="match status" value="1"/>
</dbReference>
<feature type="domain" description="HTH luxR-type" evidence="7">
    <location>
        <begin position="256"/>
        <end position="327"/>
    </location>
</feature>
<evidence type="ECO:0000256" key="2">
    <source>
        <dbReference type="ARBA" id="ARBA00023015"/>
    </source>
</evidence>
<feature type="domain" description="Response regulatory" evidence="8">
    <location>
        <begin position="115"/>
        <end position="234"/>
    </location>
</feature>
<gene>
    <name evidence="9" type="ORF">SBD_2565</name>
</gene>
<name>M3DF46_9ACTN</name>
<dbReference type="InterPro" id="IPR000792">
    <property type="entry name" value="Tscrpt_reg_LuxR_C"/>
</dbReference>
<accession>M3DF46</accession>
<dbReference type="EMBL" id="KB405067">
    <property type="protein sequence ID" value="EMF55252.1"/>
    <property type="molecule type" value="Genomic_DNA"/>
</dbReference>
<protein>
    <submittedName>
        <fullName evidence="9">Two-component system response regulator</fullName>
    </submittedName>
</protein>
<evidence type="ECO:0000256" key="3">
    <source>
        <dbReference type="ARBA" id="ARBA00023125"/>
    </source>
</evidence>
<dbReference type="InterPro" id="IPR058245">
    <property type="entry name" value="NreC/VraR/RcsB-like_REC"/>
</dbReference>
<dbReference type="SUPFAM" id="SSF52172">
    <property type="entry name" value="CheY-like"/>
    <property type="match status" value="1"/>
</dbReference>
<dbReference type="CDD" id="cd17535">
    <property type="entry name" value="REC_NarL-like"/>
    <property type="match status" value="1"/>
</dbReference>
<organism evidence="9 10">
    <name type="scientific">Streptomyces bottropensis ATCC 25435</name>
    <dbReference type="NCBI Taxonomy" id="1054862"/>
    <lineage>
        <taxon>Bacteria</taxon>
        <taxon>Bacillati</taxon>
        <taxon>Actinomycetota</taxon>
        <taxon>Actinomycetes</taxon>
        <taxon>Kitasatosporales</taxon>
        <taxon>Streptomycetaceae</taxon>
        <taxon>Streptomyces</taxon>
    </lineage>
</organism>
<keyword evidence="3" id="KW-0238">DNA-binding</keyword>
<dbReference type="GO" id="GO:0003677">
    <property type="term" value="F:DNA binding"/>
    <property type="evidence" value="ECO:0007669"/>
    <property type="project" value="UniProtKB-KW"/>
</dbReference>
<dbReference type="Pfam" id="PF00072">
    <property type="entry name" value="Response_reg"/>
    <property type="match status" value="1"/>
</dbReference>
<evidence type="ECO:0000313" key="9">
    <source>
        <dbReference type="EMBL" id="EMF55252.1"/>
    </source>
</evidence>
<dbReference type="Pfam" id="PF00196">
    <property type="entry name" value="GerE"/>
    <property type="match status" value="1"/>
</dbReference>
<evidence type="ECO:0000313" key="10">
    <source>
        <dbReference type="Proteomes" id="UP000030760"/>
    </source>
</evidence>
<feature type="compositionally biased region" description="Basic and acidic residues" evidence="6">
    <location>
        <begin position="1"/>
        <end position="16"/>
    </location>
</feature>
<dbReference type="Proteomes" id="UP000030760">
    <property type="component" value="Unassembled WGS sequence"/>
</dbReference>
<reference evidence="10" key="1">
    <citation type="journal article" date="2013" name="Genome Announc.">
        <title>Draft Genome Sequence of Streptomyces bottropensis ATCC 25435, a Bottromycin-Producing Actinomycete.</title>
        <authorList>
            <person name="Zhang H."/>
            <person name="Zhou W."/>
            <person name="Zhuang Y."/>
            <person name="Liang X."/>
            <person name="Liu T."/>
        </authorList>
    </citation>
    <scope>NUCLEOTIDE SEQUENCE [LARGE SCALE GENOMIC DNA]</scope>
    <source>
        <strain evidence="10">ATCC 25435</strain>
    </source>
</reference>
<feature type="compositionally biased region" description="Basic and acidic residues" evidence="6">
    <location>
        <begin position="90"/>
        <end position="109"/>
    </location>
</feature>
<feature type="region of interest" description="Disordered" evidence="6">
    <location>
        <begin position="1"/>
        <end position="44"/>
    </location>
</feature>
<dbReference type="InterPro" id="IPR011006">
    <property type="entry name" value="CheY-like_superfamily"/>
</dbReference>
<dbReference type="PANTHER" id="PTHR43214">
    <property type="entry name" value="TWO-COMPONENT RESPONSE REGULATOR"/>
    <property type="match status" value="1"/>
</dbReference>
<evidence type="ECO:0000256" key="1">
    <source>
        <dbReference type="ARBA" id="ARBA00022553"/>
    </source>
</evidence>
<dbReference type="PROSITE" id="PS00622">
    <property type="entry name" value="HTH_LUXR_1"/>
    <property type="match status" value="1"/>
</dbReference>
<evidence type="ECO:0000259" key="7">
    <source>
        <dbReference type="PROSITE" id="PS50043"/>
    </source>
</evidence>
<dbReference type="SUPFAM" id="SSF46894">
    <property type="entry name" value="C-terminal effector domain of the bipartite response regulators"/>
    <property type="match status" value="1"/>
</dbReference>
<evidence type="ECO:0000256" key="4">
    <source>
        <dbReference type="ARBA" id="ARBA00023163"/>
    </source>
</evidence>
<dbReference type="PRINTS" id="PR00038">
    <property type="entry name" value="HTHLUXR"/>
</dbReference>
<dbReference type="AlphaFoldDB" id="M3DF46"/>